<reference evidence="4" key="1">
    <citation type="submission" date="2017-09" db="EMBL/GenBank/DDBJ databases">
        <title>Depth-based differentiation of microbial function through sediment-hosted aquifers and enrichment of novel symbionts in the deep terrestrial subsurface.</title>
        <authorList>
            <person name="Probst A.J."/>
            <person name="Ladd B."/>
            <person name="Jarett J.K."/>
            <person name="Geller-Mcgrath D.E."/>
            <person name="Sieber C.M.K."/>
            <person name="Emerson J.B."/>
            <person name="Anantharaman K."/>
            <person name="Thomas B.C."/>
            <person name="Malmstrom R."/>
            <person name="Stieglmeier M."/>
            <person name="Klingl A."/>
            <person name="Woyke T."/>
            <person name="Ryan C.M."/>
            <person name="Banfield J.F."/>
        </authorList>
    </citation>
    <scope>NUCLEOTIDE SEQUENCE [LARGE SCALE GENOMIC DNA]</scope>
</reference>
<feature type="domain" description="Glycosyltransferase subfamily 4-like N-terminal" evidence="2">
    <location>
        <begin position="843"/>
        <end position="965"/>
    </location>
</feature>
<dbReference type="InterPro" id="IPR043519">
    <property type="entry name" value="NT_sf"/>
</dbReference>
<accession>A0A2M7XWR1</accession>
<dbReference type="AlphaFoldDB" id="A0A2M7XWR1"/>
<organism evidence="3 4">
    <name type="scientific">Candidatus Roizmanbacteria bacterium CG_4_9_14_3_um_filter_33_18</name>
    <dbReference type="NCBI Taxonomy" id="1974841"/>
    <lineage>
        <taxon>Bacteria</taxon>
        <taxon>Candidatus Roizmaniibacteriota</taxon>
    </lineage>
</organism>
<dbReference type="Pfam" id="PF03445">
    <property type="entry name" value="DUF294"/>
    <property type="match status" value="1"/>
</dbReference>
<evidence type="ECO:0000313" key="3">
    <source>
        <dbReference type="EMBL" id="PJA55164.1"/>
    </source>
</evidence>
<gene>
    <name evidence="3" type="ORF">CO165_05030</name>
</gene>
<dbReference type="Proteomes" id="UP000229647">
    <property type="component" value="Unassembled WGS sequence"/>
</dbReference>
<dbReference type="InterPro" id="IPR005105">
    <property type="entry name" value="GlnD_Uridyltrans_N"/>
</dbReference>
<dbReference type="SUPFAM" id="SSF53756">
    <property type="entry name" value="UDP-Glycosyltransferase/glycogen phosphorylase"/>
    <property type="match status" value="2"/>
</dbReference>
<feature type="domain" description="Protein-PII uridylyltransferase N-terminal" evidence="1">
    <location>
        <begin position="74"/>
        <end position="131"/>
    </location>
</feature>
<evidence type="ECO:0000259" key="1">
    <source>
        <dbReference type="Pfam" id="PF03445"/>
    </source>
</evidence>
<sequence length="969" mass="110221">MQNRLELTRLTPLKEKLPLDDIKNIFDQVKLNIRNDAVKLFPDNKMVGFEMGKAYKSLTYSAIEYWYNFFCPDECKQNYSLATFGSTARGELCLHSDTDILLIHNEQESITNITNAAHSLDNFLHETGFRPEIKIVSKNSLTDGSNQDLVDSEIFSTAEYVIGREETIFDLSKQSEEAHLKKAIFTVIEQKNPRIHNLKHDGNDVFNIKWDLGGINDFMILKSIARSYGAKGICSIDFLEELQRQNKISVEQLDELKGIYSEYLIYRNEMHFFADEAAERLGPKTRRFISESIPSVGTPDDIKQNLVDKRTKVHSIYSQVRNQFLLENGIEPNVYENFDSLSATEQMKYASSDNPDFVSLAAWSTSNSEVLETSLSNRQDYSILQAASRSSCATPATLKKVEEYNRNNPSFGFSRLMLVVQNNADVELLVNLFKFTKPNSQRETKIRNIARRRLTHFHYDEENEIEANLQKQIETISFYPDSTVDDILNYSEEFIKPSPGKLYINYAGRLANGKNFDAFLRTIYILHKAGVDFESHIFGTMEPSFFKDISAFWQLYGDDKTLIQKLKYHGQYDLSSLKKSVKEMQSSGIPIFLFSKGLASKELLAMGQPLITTNNGNDDVSATGMTWVDESQLSNPDYLNSVASNILTQAESNEELKQSGQPAQQFVEKEYGLEKWGQRLISEIKKLKPESQKILILGTAQLDSPHGPSSWSRNLLKFSSSLGETKVDYVALHASNSIIFQSADEKSNEEEMNVHNILSEVINTVMSVPSEGKIPDSMLDKFVGQMIKLSNISNSVSTLSKGTAKNIAQKEFAKYGISEKQILYPLIACDEVTSYGKPVRPLLRLTHIIEMLQKTLPQSDINISFGTVHPLIAIKEKIENGIPFVYVDHILASDEPLIEAFLNSNYYSKEEKQWFSSLHKLIRQATQKYMDRYIAMWEINQNIAVKQFGIPKEKVVLIPNGIDTEFLKN</sequence>
<dbReference type="EMBL" id="PFWL01000207">
    <property type="protein sequence ID" value="PJA55164.1"/>
    <property type="molecule type" value="Genomic_DNA"/>
</dbReference>
<dbReference type="SUPFAM" id="SSF81301">
    <property type="entry name" value="Nucleotidyltransferase"/>
    <property type="match status" value="1"/>
</dbReference>
<evidence type="ECO:0008006" key="5">
    <source>
        <dbReference type="Google" id="ProtNLM"/>
    </source>
</evidence>
<name>A0A2M7XWR1_9BACT</name>
<dbReference type="Gene3D" id="3.40.50.2000">
    <property type="entry name" value="Glycogen Phosphorylase B"/>
    <property type="match status" value="2"/>
</dbReference>
<comment type="caution">
    <text evidence="3">The sequence shown here is derived from an EMBL/GenBank/DDBJ whole genome shotgun (WGS) entry which is preliminary data.</text>
</comment>
<dbReference type="Pfam" id="PF13439">
    <property type="entry name" value="Glyco_transf_4"/>
    <property type="match status" value="1"/>
</dbReference>
<evidence type="ECO:0000259" key="2">
    <source>
        <dbReference type="Pfam" id="PF13439"/>
    </source>
</evidence>
<evidence type="ECO:0000313" key="4">
    <source>
        <dbReference type="Proteomes" id="UP000229647"/>
    </source>
</evidence>
<dbReference type="GO" id="GO:0008773">
    <property type="term" value="F:[protein-PII] uridylyltransferase activity"/>
    <property type="evidence" value="ECO:0007669"/>
    <property type="project" value="InterPro"/>
</dbReference>
<proteinExistence type="predicted"/>
<dbReference type="InterPro" id="IPR028098">
    <property type="entry name" value="Glyco_trans_4-like_N"/>
</dbReference>
<protein>
    <recommendedName>
        <fullName evidence="5">Glycosyltransferase subfamily 4-like N-terminal domain-containing protein</fullName>
    </recommendedName>
</protein>